<keyword evidence="1" id="KW-0472">Membrane</keyword>
<evidence type="ECO:0000256" key="1">
    <source>
        <dbReference type="SAM" id="Phobius"/>
    </source>
</evidence>
<feature type="transmembrane region" description="Helical" evidence="1">
    <location>
        <begin position="12"/>
        <end position="30"/>
    </location>
</feature>
<gene>
    <name evidence="2" type="ORF">CSA56_13755</name>
</gene>
<dbReference type="EMBL" id="PDSK01000106">
    <property type="protein sequence ID" value="PIE32858.1"/>
    <property type="molecule type" value="Genomic_DNA"/>
</dbReference>
<dbReference type="Proteomes" id="UP000230821">
    <property type="component" value="Unassembled WGS sequence"/>
</dbReference>
<proteinExistence type="predicted"/>
<evidence type="ECO:0000313" key="2">
    <source>
        <dbReference type="EMBL" id="PIE32858.1"/>
    </source>
</evidence>
<evidence type="ECO:0000313" key="3">
    <source>
        <dbReference type="Proteomes" id="UP000230821"/>
    </source>
</evidence>
<comment type="caution">
    <text evidence="2">The sequence shown here is derived from an EMBL/GenBank/DDBJ whole genome shotgun (WGS) entry which is preliminary data.</text>
</comment>
<name>A0A2G6KAY8_9BACT</name>
<protein>
    <submittedName>
        <fullName evidence="2">Uncharacterized protein</fullName>
    </submittedName>
</protein>
<dbReference type="AlphaFoldDB" id="A0A2G6KAY8"/>
<keyword evidence="1" id="KW-1133">Transmembrane helix</keyword>
<organism evidence="2 3">
    <name type="scientific">candidate division KSB3 bacterium</name>
    <dbReference type="NCBI Taxonomy" id="2044937"/>
    <lineage>
        <taxon>Bacteria</taxon>
        <taxon>candidate division KSB3</taxon>
    </lineage>
</organism>
<keyword evidence="1" id="KW-0812">Transmembrane</keyword>
<accession>A0A2G6KAY8</accession>
<reference evidence="2 3" key="1">
    <citation type="submission" date="2017-10" db="EMBL/GenBank/DDBJ databases">
        <title>Novel microbial diversity and functional potential in the marine mammal oral microbiome.</title>
        <authorList>
            <person name="Dudek N.K."/>
            <person name="Sun C.L."/>
            <person name="Burstein D."/>
            <person name="Kantor R.S."/>
            <person name="Aliaga Goltsman D.S."/>
            <person name="Bik E.M."/>
            <person name="Thomas B.C."/>
            <person name="Banfield J.F."/>
            <person name="Relman D.A."/>
        </authorList>
    </citation>
    <scope>NUCLEOTIDE SEQUENCE [LARGE SCALE GENOMIC DNA]</scope>
    <source>
        <strain evidence="2">DOLJORAL78_47_16</strain>
    </source>
</reference>
<sequence length="216" mass="24726">MIELFGITLSSQMLFFIFVVTIGILMLVLFRNRKYNLFTIQAIGKELESALQPVDQTYTWLGGSVGFNAEYSTEKPLRKVDATVTMLARQSMLFYPISKLLFGNDRLFVVLYPSHKTIKREAHILDHWYYKLRLRTFDNESALKHSSIQLNGKTFDIFSSDQAGITMLTAWIQALPCSERVKHVALTPDSGTVYLYMDPKVETVAPVVRALKKFVE</sequence>